<evidence type="ECO:0000256" key="2">
    <source>
        <dbReference type="ARBA" id="ARBA00022692"/>
    </source>
</evidence>
<evidence type="ECO:0000313" key="10">
    <source>
        <dbReference type="EMBL" id="PRR78053.1"/>
    </source>
</evidence>
<dbReference type="CDD" id="cd18544">
    <property type="entry name" value="ABC_6TM_TmrA_like"/>
    <property type="match status" value="1"/>
</dbReference>
<dbReference type="Pfam" id="PF00664">
    <property type="entry name" value="ABC_membrane"/>
    <property type="match status" value="1"/>
</dbReference>
<dbReference type="GO" id="GO:0016887">
    <property type="term" value="F:ATP hydrolysis activity"/>
    <property type="evidence" value="ECO:0007669"/>
    <property type="project" value="InterPro"/>
</dbReference>
<keyword evidence="11" id="KW-1185">Reference proteome</keyword>
<evidence type="ECO:0000256" key="5">
    <source>
        <dbReference type="ARBA" id="ARBA00022989"/>
    </source>
</evidence>
<feature type="domain" description="ABC transporter" evidence="8">
    <location>
        <begin position="348"/>
        <end position="581"/>
    </location>
</feature>
<gene>
    <name evidence="10" type="ORF">CLLI_19730</name>
</gene>
<evidence type="ECO:0000256" key="7">
    <source>
        <dbReference type="SAM" id="Phobius"/>
    </source>
</evidence>
<comment type="subcellular location">
    <subcellularLocation>
        <location evidence="1">Cell membrane</location>
        <topology evidence="1">Multi-pass membrane protein</topology>
    </subcellularLocation>
</comment>
<dbReference type="InterPro" id="IPR003439">
    <property type="entry name" value="ABC_transporter-like_ATP-bd"/>
</dbReference>
<name>A0A2T0B2L0_9CLOT</name>
<feature type="transmembrane region" description="Helical" evidence="7">
    <location>
        <begin position="153"/>
        <end position="181"/>
    </location>
</feature>
<dbReference type="SMART" id="SM00382">
    <property type="entry name" value="AAA"/>
    <property type="match status" value="1"/>
</dbReference>
<dbReference type="Pfam" id="PF00005">
    <property type="entry name" value="ABC_tran"/>
    <property type="match status" value="1"/>
</dbReference>
<dbReference type="InterPro" id="IPR011527">
    <property type="entry name" value="ABC1_TM_dom"/>
</dbReference>
<sequence length="587" mass="65812">MDKDNNLVKKSMIKVFKKNIGMVILLAFAVLGAVITSLIPPHILRYIIDNMLAQNSHSSNNNKLLALAFAYMGALLFIGVFEFLKEVILTILGQKITKEIRYDMMGKLENINTLFFSSNGSGAIVSRFTNDVDAINSLFTDGIIGMMVDCFKIIGIVISIWMFSSSLGIITLLLLPIIYGITRFFQGRMLKAQIQNRVLVGRVNNHISESLKNIQMIKSYSKEEYMEKNYTNYLLDNYKTIEKVNFYDSIYSPIVQITKAIIIGFIVVLSSKELNYLGISPGMVAASIELISNLFSPIDNLGMELQNIQRAISGIYRVNDFYNEPEDGIKDNSLIVGDIMKSDKDVMLAFNNVFFKYEEDDYVLKNINLDIKKNEKVAFIGRTGVGKTTLFKLVMGLIKPSSGSITINGVDVYDVPNSKKRKIFGYVDQGISIINGTVAEQISLKDNSIKREDIENAVDFVGLKEYVESLENGLDTIVVHDSLFSQGQKQLLAIARAIVLNPPILLLDEITSNLDSITEERIVSVLKKASYSHTILSISHRLSSMVVSDRVVILENGSIKNVGSPEELLEMDDWYKSHIELEKLTWG</sequence>
<accession>A0A2T0B2L0</accession>
<dbReference type="PROSITE" id="PS50893">
    <property type="entry name" value="ABC_TRANSPORTER_2"/>
    <property type="match status" value="1"/>
</dbReference>
<dbReference type="PANTHER" id="PTHR24221:SF654">
    <property type="entry name" value="ATP-BINDING CASSETTE SUB-FAMILY B MEMBER 6"/>
    <property type="match status" value="1"/>
</dbReference>
<dbReference type="GO" id="GO:0005524">
    <property type="term" value="F:ATP binding"/>
    <property type="evidence" value="ECO:0007669"/>
    <property type="project" value="UniProtKB-KW"/>
</dbReference>
<keyword evidence="4 10" id="KW-0067">ATP-binding</keyword>
<dbReference type="PROSITE" id="PS50929">
    <property type="entry name" value="ABC_TM1F"/>
    <property type="match status" value="1"/>
</dbReference>
<dbReference type="InterPro" id="IPR036640">
    <property type="entry name" value="ABC1_TM_sf"/>
</dbReference>
<dbReference type="Gene3D" id="3.40.50.300">
    <property type="entry name" value="P-loop containing nucleotide triphosphate hydrolases"/>
    <property type="match status" value="1"/>
</dbReference>
<dbReference type="Proteomes" id="UP000239706">
    <property type="component" value="Unassembled WGS sequence"/>
</dbReference>
<proteinExistence type="predicted"/>
<dbReference type="InterPro" id="IPR039421">
    <property type="entry name" value="Type_1_exporter"/>
</dbReference>
<evidence type="ECO:0000256" key="1">
    <source>
        <dbReference type="ARBA" id="ARBA00004651"/>
    </source>
</evidence>
<dbReference type="InterPro" id="IPR003593">
    <property type="entry name" value="AAA+_ATPase"/>
</dbReference>
<protein>
    <submittedName>
        <fullName evidence="10">Putative ABC transporter ATP-binding protein</fullName>
    </submittedName>
</protein>
<dbReference type="PROSITE" id="PS00211">
    <property type="entry name" value="ABC_TRANSPORTER_1"/>
    <property type="match status" value="1"/>
</dbReference>
<feature type="transmembrane region" description="Helical" evidence="7">
    <location>
        <begin position="20"/>
        <end position="44"/>
    </location>
</feature>
<keyword evidence="2 7" id="KW-0812">Transmembrane</keyword>
<evidence type="ECO:0000259" key="9">
    <source>
        <dbReference type="PROSITE" id="PS50929"/>
    </source>
</evidence>
<dbReference type="Gene3D" id="1.20.1560.10">
    <property type="entry name" value="ABC transporter type 1, transmembrane domain"/>
    <property type="match status" value="1"/>
</dbReference>
<evidence type="ECO:0000256" key="3">
    <source>
        <dbReference type="ARBA" id="ARBA00022741"/>
    </source>
</evidence>
<reference evidence="10 11" key="1">
    <citation type="submission" date="2018-03" db="EMBL/GenBank/DDBJ databases">
        <title>Genome sequence of Clostridium liquoris DSM 100320.</title>
        <authorList>
            <person name="Poehlein A."/>
            <person name="Daniel R."/>
        </authorList>
    </citation>
    <scope>NUCLEOTIDE SEQUENCE [LARGE SCALE GENOMIC DNA]</scope>
    <source>
        <strain evidence="10 11">DSM 100320</strain>
    </source>
</reference>
<evidence type="ECO:0000259" key="8">
    <source>
        <dbReference type="PROSITE" id="PS50893"/>
    </source>
</evidence>
<evidence type="ECO:0000256" key="6">
    <source>
        <dbReference type="ARBA" id="ARBA00023136"/>
    </source>
</evidence>
<dbReference type="GO" id="GO:0140359">
    <property type="term" value="F:ABC-type transporter activity"/>
    <property type="evidence" value="ECO:0007669"/>
    <property type="project" value="InterPro"/>
</dbReference>
<organism evidence="10 11">
    <name type="scientific">Clostridium liquoris</name>
    <dbReference type="NCBI Taxonomy" id="1289519"/>
    <lineage>
        <taxon>Bacteria</taxon>
        <taxon>Bacillati</taxon>
        <taxon>Bacillota</taxon>
        <taxon>Clostridia</taxon>
        <taxon>Eubacteriales</taxon>
        <taxon>Clostridiaceae</taxon>
        <taxon>Clostridium</taxon>
    </lineage>
</organism>
<evidence type="ECO:0000256" key="4">
    <source>
        <dbReference type="ARBA" id="ARBA00022840"/>
    </source>
</evidence>
<keyword evidence="5 7" id="KW-1133">Transmembrane helix</keyword>
<feature type="domain" description="ABC transmembrane type-1" evidence="9">
    <location>
        <begin position="24"/>
        <end position="310"/>
    </location>
</feature>
<dbReference type="InterPro" id="IPR017871">
    <property type="entry name" value="ABC_transporter-like_CS"/>
</dbReference>
<dbReference type="GO" id="GO:0034040">
    <property type="term" value="F:ATPase-coupled lipid transmembrane transporter activity"/>
    <property type="evidence" value="ECO:0007669"/>
    <property type="project" value="TreeGrafter"/>
</dbReference>
<dbReference type="OrthoDB" id="9770415at2"/>
<evidence type="ECO:0000313" key="11">
    <source>
        <dbReference type="Proteomes" id="UP000239706"/>
    </source>
</evidence>
<dbReference type="InterPro" id="IPR027417">
    <property type="entry name" value="P-loop_NTPase"/>
</dbReference>
<dbReference type="GO" id="GO:0005886">
    <property type="term" value="C:plasma membrane"/>
    <property type="evidence" value="ECO:0007669"/>
    <property type="project" value="UniProtKB-SubCell"/>
</dbReference>
<keyword evidence="6 7" id="KW-0472">Membrane</keyword>
<dbReference type="SUPFAM" id="SSF90123">
    <property type="entry name" value="ABC transporter transmembrane region"/>
    <property type="match status" value="1"/>
</dbReference>
<dbReference type="PANTHER" id="PTHR24221">
    <property type="entry name" value="ATP-BINDING CASSETTE SUB-FAMILY B"/>
    <property type="match status" value="1"/>
</dbReference>
<dbReference type="EMBL" id="PVXO01000052">
    <property type="protein sequence ID" value="PRR78053.1"/>
    <property type="molecule type" value="Genomic_DNA"/>
</dbReference>
<dbReference type="RefSeq" id="WP_106064052.1">
    <property type="nucleotide sequence ID" value="NZ_PVXO01000052.1"/>
</dbReference>
<feature type="transmembrane region" description="Helical" evidence="7">
    <location>
        <begin position="64"/>
        <end position="84"/>
    </location>
</feature>
<comment type="caution">
    <text evidence="10">The sequence shown here is derived from an EMBL/GenBank/DDBJ whole genome shotgun (WGS) entry which is preliminary data.</text>
</comment>
<keyword evidence="3" id="KW-0547">Nucleotide-binding</keyword>
<dbReference type="AlphaFoldDB" id="A0A2T0B2L0"/>
<dbReference type="SUPFAM" id="SSF52540">
    <property type="entry name" value="P-loop containing nucleoside triphosphate hydrolases"/>
    <property type="match status" value="1"/>
</dbReference>